<accession>A0A9X1JZP0</accession>
<protein>
    <submittedName>
        <fullName evidence="2">Uncharacterized protein</fullName>
    </submittedName>
</protein>
<dbReference type="EMBL" id="JAHWDP010000002">
    <property type="protein sequence ID" value="MBW2937516.1"/>
    <property type="molecule type" value="Genomic_DNA"/>
</dbReference>
<sequence>MQRIYLETIGIPNEILNNESKLSEITKVLNGLYQNYNNILDKYRVYIQSSMVISKLSKKLENWYELEFGEFIKELNKAIKATNRQMAKDTAAGINIDYVALPPLTKKDEFDWLELFEENKKKAQEFQQQIAQTEKEIDQMVYALYGLTPEEIEIVENS</sequence>
<proteinExistence type="predicted"/>
<evidence type="ECO:0000313" key="3">
    <source>
        <dbReference type="Proteomes" id="UP001138686"/>
    </source>
</evidence>
<reference evidence="2" key="1">
    <citation type="submission" date="2021-07" db="EMBL/GenBank/DDBJ databases">
        <title>Aureisphaera sp. CAU 1614 isolated from sea sediment.</title>
        <authorList>
            <person name="Kim W."/>
        </authorList>
    </citation>
    <scope>NUCLEOTIDE SEQUENCE</scope>
    <source>
        <strain evidence="2">CAU 1614</strain>
    </source>
</reference>
<evidence type="ECO:0000256" key="1">
    <source>
        <dbReference type="SAM" id="Coils"/>
    </source>
</evidence>
<feature type="coiled-coil region" evidence="1">
    <location>
        <begin position="116"/>
        <end position="143"/>
    </location>
</feature>
<organism evidence="2 3">
    <name type="scientific">Halomarinibacterium sedimenti</name>
    <dbReference type="NCBI Taxonomy" id="2857106"/>
    <lineage>
        <taxon>Bacteria</taxon>
        <taxon>Pseudomonadati</taxon>
        <taxon>Bacteroidota</taxon>
        <taxon>Flavobacteriia</taxon>
        <taxon>Flavobacteriales</taxon>
        <taxon>Flavobacteriaceae</taxon>
        <taxon>Halomarinibacterium</taxon>
    </lineage>
</organism>
<dbReference type="AlphaFoldDB" id="A0A9X1JZP0"/>
<name>A0A9X1JZP0_9FLAO</name>
<dbReference type="RefSeq" id="WP_219051940.1">
    <property type="nucleotide sequence ID" value="NZ_JAHWDP010000002.1"/>
</dbReference>
<keyword evidence="3" id="KW-1185">Reference proteome</keyword>
<comment type="caution">
    <text evidence="2">The sequence shown here is derived from an EMBL/GenBank/DDBJ whole genome shotgun (WGS) entry which is preliminary data.</text>
</comment>
<gene>
    <name evidence="2" type="ORF">KXJ69_05330</name>
</gene>
<keyword evidence="1" id="KW-0175">Coiled coil</keyword>
<evidence type="ECO:0000313" key="2">
    <source>
        <dbReference type="EMBL" id="MBW2937516.1"/>
    </source>
</evidence>
<dbReference type="Proteomes" id="UP001138686">
    <property type="component" value="Unassembled WGS sequence"/>
</dbReference>